<name>A0AC61RI71_9BACT</name>
<protein>
    <submittedName>
        <fullName evidence="1">Uncharacterized protein</fullName>
    </submittedName>
</protein>
<evidence type="ECO:0000313" key="1">
    <source>
        <dbReference type="EMBL" id="TGY80812.1"/>
    </source>
</evidence>
<evidence type="ECO:0000313" key="2">
    <source>
        <dbReference type="Proteomes" id="UP000306319"/>
    </source>
</evidence>
<sequence>MKNRLGILLMLLVGCMAALAKDYTPDEIVNPNIADRRVYVADPGNLVSSSVKAKVNDELYSLRRATGAEVVVAVVPSIGDMPIEDFSERLFARWGIGKSDKDNGVLILIAPEQRRARITTGYGVEGVLPDISAKKIIDRSIVANMKRDDLDAAVEASAHDVAQVLSDPVAAAELKSDQKEAWEGGGQQESISGDTILSFIGWLAFGFFLVAFGLFCYDVVRARGKDRYRKAMIWYGHRTAYWIIAVCSLGLGLVPALLAEWQYRNARNKPMKCPSCGAKMRKLSEEEDNELLNPSQDFEEKIKTVDYDVWVCPECGVVERYPFRAKQLKYTECPKCHTIAMCLVRDHTIVPATTRQTGVGERIYECQFCHYRENKRYTIPKKDDGSAAALAAGAILGSGRRGGGGGFGGGGFGGGFGGGSTGGGGASGGW</sequence>
<keyword evidence="2" id="KW-1185">Reference proteome</keyword>
<reference evidence="1" key="1">
    <citation type="submission" date="2019-04" db="EMBL/GenBank/DDBJ databases">
        <title>Microbes associate with the intestines of laboratory mice.</title>
        <authorList>
            <person name="Navarre W."/>
            <person name="Wong E."/>
            <person name="Huang K."/>
            <person name="Tropini C."/>
            <person name="Ng K."/>
            <person name="Yu B."/>
        </authorList>
    </citation>
    <scope>NUCLEOTIDE SEQUENCE</scope>
    <source>
        <strain evidence="1">NM04_E33</strain>
    </source>
</reference>
<gene>
    <name evidence="1" type="ORF">E5331_00085</name>
</gene>
<comment type="caution">
    <text evidence="1">The sequence shown here is derived from an EMBL/GenBank/DDBJ whole genome shotgun (WGS) entry which is preliminary data.</text>
</comment>
<proteinExistence type="predicted"/>
<organism evidence="1 2">
    <name type="scientific">Lepagella muris</name>
    <dbReference type="NCBI Taxonomy" id="3032870"/>
    <lineage>
        <taxon>Bacteria</taxon>
        <taxon>Pseudomonadati</taxon>
        <taxon>Bacteroidota</taxon>
        <taxon>Bacteroidia</taxon>
        <taxon>Bacteroidales</taxon>
        <taxon>Muribaculaceae</taxon>
        <taxon>Lepagella</taxon>
    </lineage>
</organism>
<accession>A0AC61RI71</accession>
<dbReference type="EMBL" id="SRYB01000001">
    <property type="protein sequence ID" value="TGY80812.1"/>
    <property type="molecule type" value="Genomic_DNA"/>
</dbReference>
<dbReference type="Proteomes" id="UP000306319">
    <property type="component" value="Unassembled WGS sequence"/>
</dbReference>